<dbReference type="EMBL" id="CAICTM010002500">
    <property type="protein sequence ID" value="CAB9529433.1"/>
    <property type="molecule type" value="Genomic_DNA"/>
</dbReference>
<evidence type="ECO:0000313" key="1">
    <source>
        <dbReference type="EMBL" id="CAB9529433.1"/>
    </source>
</evidence>
<organism evidence="1 2">
    <name type="scientific">Seminavis robusta</name>
    <dbReference type="NCBI Taxonomy" id="568900"/>
    <lineage>
        <taxon>Eukaryota</taxon>
        <taxon>Sar</taxon>
        <taxon>Stramenopiles</taxon>
        <taxon>Ochrophyta</taxon>
        <taxon>Bacillariophyta</taxon>
        <taxon>Bacillariophyceae</taxon>
        <taxon>Bacillariophycidae</taxon>
        <taxon>Naviculales</taxon>
        <taxon>Naviculaceae</taxon>
        <taxon>Seminavis</taxon>
    </lineage>
</organism>
<keyword evidence="2" id="KW-1185">Reference proteome</keyword>
<comment type="caution">
    <text evidence="1">The sequence shown here is derived from an EMBL/GenBank/DDBJ whole genome shotgun (WGS) entry which is preliminary data.</text>
</comment>
<dbReference type="SUPFAM" id="SSF52047">
    <property type="entry name" value="RNI-like"/>
    <property type="match status" value="1"/>
</dbReference>
<name>A0A9N8HW24_9STRA</name>
<reference evidence="1" key="1">
    <citation type="submission" date="2020-06" db="EMBL/GenBank/DDBJ databases">
        <authorList>
            <consortium name="Plant Systems Biology data submission"/>
        </authorList>
    </citation>
    <scope>NUCLEOTIDE SEQUENCE</scope>
    <source>
        <strain evidence="1">D6</strain>
    </source>
</reference>
<dbReference type="InterPro" id="IPR032675">
    <property type="entry name" value="LRR_dom_sf"/>
</dbReference>
<dbReference type="Proteomes" id="UP001153069">
    <property type="component" value="Unassembled WGS sequence"/>
</dbReference>
<accession>A0A9N8HW24</accession>
<gene>
    <name evidence="1" type="ORF">SEMRO_2502_G329520.1</name>
</gene>
<dbReference type="Gene3D" id="3.80.10.10">
    <property type="entry name" value="Ribonuclease Inhibitor"/>
    <property type="match status" value="1"/>
</dbReference>
<evidence type="ECO:0000313" key="2">
    <source>
        <dbReference type="Proteomes" id="UP001153069"/>
    </source>
</evidence>
<dbReference type="AlphaFoldDB" id="A0A9N8HW24"/>
<protein>
    <submittedName>
        <fullName evidence="1">Uncharacterized protein</fullName>
    </submittedName>
</protein>
<sequence>MTRQNFHRPKVKTLSAKTAAFFSRSRPRKNDSVVRPDHGDSLSVRIHNDLPGLKEAIRALESGFYDEAVITRVHVTKGYEGPPRHRLHSRLLAAIGQLPNLQEISIQGDANNWPQDLNIPARAIKKLLLDSRQTIRKVSFQYIQVLTRKGQDPDLQDSPELVDLFDSLKELQCLEQFEIKNCSQSYVLEKGIICRNGDRFLKSVLGPLASIQSLTRATLHHDCWDHLNPRELQQVLWNCLRLEELVLTGFSIGAYDWGWIVPVILQRAQNLKKLHLHHCYLSADCLDVFLQLMGPNSPLEDFEFLPSLRRHVPDTLGNLYYIGATPQSIRHDDEDGEPTRKRLLCQAIPTALESNTKLQRLRIKAKGSTNLFVPVEVQQPWLDLLERGHNTSLQDFGFWRDDGQSFHYEDEEMAARFEHHQKLMRFGIGKLKGEERDQIIVDVLAEATEDVSCLVHILQQYPSLCTTA</sequence>
<proteinExistence type="predicted"/>